<protein>
    <recommendedName>
        <fullName evidence="6">Oxidase ustYa</fullName>
    </recommendedName>
</protein>
<dbReference type="Proteomes" id="UP000015241">
    <property type="component" value="Unassembled WGS sequence"/>
</dbReference>
<accession>S8FEW3</accession>
<dbReference type="EMBL" id="KE504152">
    <property type="protein sequence ID" value="EPT00026.1"/>
    <property type="molecule type" value="Genomic_DNA"/>
</dbReference>
<dbReference type="HOGENOM" id="CLU_042941_8_0_1"/>
<dbReference type="OrthoDB" id="3687641at2759"/>
<evidence type="ECO:0000256" key="2">
    <source>
        <dbReference type="ARBA" id="ARBA00023002"/>
    </source>
</evidence>
<dbReference type="GO" id="GO:0043386">
    <property type="term" value="P:mycotoxin biosynthetic process"/>
    <property type="evidence" value="ECO:0007669"/>
    <property type="project" value="InterPro"/>
</dbReference>
<dbReference type="GO" id="GO:0016491">
    <property type="term" value="F:oxidoreductase activity"/>
    <property type="evidence" value="ECO:0007669"/>
    <property type="project" value="UniProtKB-KW"/>
</dbReference>
<dbReference type="Pfam" id="PF11807">
    <property type="entry name" value="UstYa"/>
    <property type="match status" value="1"/>
</dbReference>
<keyword evidence="5" id="KW-1185">Reference proteome</keyword>
<evidence type="ECO:0000313" key="5">
    <source>
        <dbReference type="Proteomes" id="UP000015241"/>
    </source>
</evidence>
<gene>
    <name evidence="4" type="ORF">FOMPIDRAFT_91058</name>
</gene>
<dbReference type="PANTHER" id="PTHR33365">
    <property type="entry name" value="YALI0B05434P"/>
    <property type="match status" value="1"/>
</dbReference>
<keyword evidence="2" id="KW-0560">Oxidoreductase</keyword>
<dbReference type="PANTHER" id="PTHR33365:SF11">
    <property type="entry name" value="TAT PATHWAY SIGNAL SEQUENCE"/>
    <property type="match status" value="1"/>
</dbReference>
<dbReference type="InterPro" id="IPR021765">
    <property type="entry name" value="UstYa-like"/>
</dbReference>
<evidence type="ECO:0008006" key="6">
    <source>
        <dbReference type="Google" id="ProtNLM"/>
    </source>
</evidence>
<evidence type="ECO:0000313" key="4">
    <source>
        <dbReference type="EMBL" id="EPT00026.1"/>
    </source>
</evidence>
<sequence length="208" mass="24120">MLARVDLSKHCLFIVVALNVVLTSWRIGERVFASRLQSDYLKEHSSSHSYLDDDYPLHFPTGDLGLVAMTLHESVHFTLNGSDPVTTAEWESLASHPDGFGRTRLGPEHRLFVMTFYHQLHCIWKFQQALVDRGDPTASQHHVQHCLNYLRQTLLCEAAESVEEGDFMVRDFEQDRVGDTLVCRDWGEVYEVLDHAYAEWEQWSKQWN</sequence>
<dbReference type="eggNOG" id="ENOG502SQSU">
    <property type="taxonomic scope" value="Eukaryota"/>
</dbReference>
<proteinExistence type="inferred from homology"/>
<reference evidence="4 5" key="1">
    <citation type="journal article" date="2012" name="Science">
        <title>The Paleozoic origin of enzymatic lignin decomposition reconstructed from 31 fungal genomes.</title>
        <authorList>
            <person name="Floudas D."/>
            <person name="Binder M."/>
            <person name="Riley R."/>
            <person name="Barry K."/>
            <person name="Blanchette R.A."/>
            <person name="Henrissat B."/>
            <person name="Martinez A.T."/>
            <person name="Otillar R."/>
            <person name="Spatafora J.W."/>
            <person name="Yadav J.S."/>
            <person name="Aerts A."/>
            <person name="Benoit I."/>
            <person name="Boyd A."/>
            <person name="Carlson A."/>
            <person name="Copeland A."/>
            <person name="Coutinho P.M."/>
            <person name="de Vries R.P."/>
            <person name="Ferreira P."/>
            <person name="Findley K."/>
            <person name="Foster B."/>
            <person name="Gaskell J."/>
            <person name="Glotzer D."/>
            <person name="Gorecki P."/>
            <person name="Heitman J."/>
            <person name="Hesse C."/>
            <person name="Hori C."/>
            <person name="Igarashi K."/>
            <person name="Jurgens J.A."/>
            <person name="Kallen N."/>
            <person name="Kersten P."/>
            <person name="Kohler A."/>
            <person name="Kuees U."/>
            <person name="Kumar T.K.A."/>
            <person name="Kuo A."/>
            <person name="LaButti K."/>
            <person name="Larrondo L.F."/>
            <person name="Lindquist E."/>
            <person name="Ling A."/>
            <person name="Lombard V."/>
            <person name="Lucas S."/>
            <person name="Lundell T."/>
            <person name="Martin R."/>
            <person name="McLaughlin D.J."/>
            <person name="Morgenstern I."/>
            <person name="Morin E."/>
            <person name="Murat C."/>
            <person name="Nagy L.G."/>
            <person name="Nolan M."/>
            <person name="Ohm R.A."/>
            <person name="Patyshakuliyeva A."/>
            <person name="Rokas A."/>
            <person name="Ruiz-Duenas F.J."/>
            <person name="Sabat G."/>
            <person name="Salamov A."/>
            <person name="Samejima M."/>
            <person name="Schmutz J."/>
            <person name="Slot J.C."/>
            <person name="St John F."/>
            <person name="Stenlid J."/>
            <person name="Sun H."/>
            <person name="Sun S."/>
            <person name="Syed K."/>
            <person name="Tsang A."/>
            <person name="Wiebenga A."/>
            <person name="Young D."/>
            <person name="Pisabarro A."/>
            <person name="Eastwood D.C."/>
            <person name="Martin F."/>
            <person name="Cullen D."/>
            <person name="Grigoriev I.V."/>
            <person name="Hibbett D.S."/>
        </authorList>
    </citation>
    <scope>NUCLEOTIDE SEQUENCE</scope>
    <source>
        <strain evidence="5">FP-58527</strain>
    </source>
</reference>
<comment type="pathway">
    <text evidence="1">Mycotoxin biosynthesis.</text>
</comment>
<evidence type="ECO:0000256" key="1">
    <source>
        <dbReference type="ARBA" id="ARBA00004685"/>
    </source>
</evidence>
<dbReference type="STRING" id="743788.S8FEW3"/>
<dbReference type="AlphaFoldDB" id="S8FEW3"/>
<dbReference type="InParanoid" id="S8FEW3"/>
<name>S8FEW3_FOMSC</name>
<comment type="similarity">
    <text evidence="3">Belongs to the ustYa family.</text>
</comment>
<organism evidence="4 5">
    <name type="scientific">Fomitopsis schrenkii</name>
    <name type="common">Brown rot fungus</name>
    <dbReference type="NCBI Taxonomy" id="2126942"/>
    <lineage>
        <taxon>Eukaryota</taxon>
        <taxon>Fungi</taxon>
        <taxon>Dikarya</taxon>
        <taxon>Basidiomycota</taxon>
        <taxon>Agaricomycotina</taxon>
        <taxon>Agaricomycetes</taxon>
        <taxon>Polyporales</taxon>
        <taxon>Fomitopsis</taxon>
    </lineage>
</organism>
<evidence type="ECO:0000256" key="3">
    <source>
        <dbReference type="ARBA" id="ARBA00035112"/>
    </source>
</evidence>